<reference evidence="2 3" key="1">
    <citation type="submission" date="2023-06" db="EMBL/GenBank/DDBJ databases">
        <authorList>
            <person name="Oyuntsetseg B."/>
            <person name="Kim S.B."/>
        </authorList>
    </citation>
    <scope>NUCLEOTIDE SEQUENCE [LARGE SCALE GENOMIC DNA]</scope>
    <source>
        <strain evidence="2 3">2-2</strain>
    </source>
</reference>
<organism evidence="2 3">
    <name type="scientific">Amycolatopsis nalaikhensis</name>
    <dbReference type="NCBI Taxonomy" id="715472"/>
    <lineage>
        <taxon>Bacteria</taxon>
        <taxon>Bacillati</taxon>
        <taxon>Actinomycetota</taxon>
        <taxon>Actinomycetes</taxon>
        <taxon>Pseudonocardiales</taxon>
        <taxon>Pseudonocardiaceae</taxon>
        <taxon>Amycolatopsis</taxon>
    </lineage>
</organism>
<dbReference type="Proteomes" id="UP001227101">
    <property type="component" value="Chromosome"/>
</dbReference>
<proteinExistence type="predicted"/>
<feature type="chain" id="PRO_5045544601" description="Secreted protein" evidence="1">
    <location>
        <begin position="25"/>
        <end position="99"/>
    </location>
</feature>
<name>A0ABY8XDQ2_9PSEU</name>
<evidence type="ECO:0000256" key="1">
    <source>
        <dbReference type="SAM" id="SignalP"/>
    </source>
</evidence>
<feature type="signal peptide" evidence="1">
    <location>
        <begin position="1"/>
        <end position="24"/>
    </location>
</feature>
<sequence length="99" mass="10653">MRKSIALLGGVAARSFLTIGAASAETLPSQASSITIASPAGHVTPVSVEDWYPWGTYSTEAACIDAGNKLQNDEPWAFSGVWCQYQAPVWKLYMNETGR</sequence>
<accession>A0ABY8XDQ2</accession>
<keyword evidence="3" id="KW-1185">Reference proteome</keyword>
<evidence type="ECO:0000313" key="2">
    <source>
        <dbReference type="EMBL" id="WIV53087.1"/>
    </source>
</evidence>
<evidence type="ECO:0000313" key="3">
    <source>
        <dbReference type="Proteomes" id="UP001227101"/>
    </source>
</evidence>
<dbReference type="RefSeq" id="WP_285449484.1">
    <property type="nucleotide sequence ID" value="NZ_CP127173.1"/>
</dbReference>
<dbReference type="EMBL" id="CP127173">
    <property type="protein sequence ID" value="WIV53087.1"/>
    <property type="molecule type" value="Genomic_DNA"/>
</dbReference>
<gene>
    <name evidence="2" type="ORF">QP939_29670</name>
</gene>
<evidence type="ECO:0008006" key="4">
    <source>
        <dbReference type="Google" id="ProtNLM"/>
    </source>
</evidence>
<protein>
    <recommendedName>
        <fullName evidence="4">Secreted protein</fullName>
    </recommendedName>
</protein>
<keyword evidence="1" id="KW-0732">Signal</keyword>